<dbReference type="EMBL" id="MN148801">
    <property type="protein sequence ID" value="QED88215.1"/>
    <property type="molecule type" value="Viral_cRNA"/>
</dbReference>
<name>A0A5B9BHR9_BEFV</name>
<organismHost>
    <name type="scientific">Syncerus caffer</name>
    <name type="common">African buffalo</name>
    <dbReference type="NCBI Taxonomy" id="9970"/>
</organismHost>
<proteinExistence type="predicted"/>
<evidence type="ECO:0000313" key="2">
    <source>
        <dbReference type="EMBL" id="QED88215.1"/>
    </source>
</evidence>
<protein>
    <submittedName>
        <fullName evidence="3">Uncharacterized protein</fullName>
    </submittedName>
</protein>
<dbReference type="EMBL" id="MN148802">
    <property type="protein sequence ID" value="QED88226.1"/>
    <property type="molecule type" value="Viral_cRNA"/>
</dbReference>
<dbReference type="EMBL" id="MN148803">
    <property type="protein sequence ID" value="QED88237.1"/>
    <property type="molecule type" value="Viral_cRNA"/>
</dbReference>
<dbReference type="EMBL" id="MN148800">
    <property type="protein sequence ID" value="QED88204.1"/>
    <property type="molecule type" value="Viral_cRNA"/>
</dbReference>
<organismHost>
    <name type="scientific">Bos taurus</name>
    <name type="common">Bovine</name>
    <dbReference type="NCBI Taxonomy" id="9913"/>
</organismHost>
<organismHost>
    <name type="scientific">Culicoides</name>
    <dbReference type="NCBI Taxonomy" id="58271"/>
</organismHost>
<accession>A0A5B9BHR9</accession>
<reference evidence="3" key="1">
    <citation type="journal article" date="2019" name="Transbound. Emerg. Dis.">
        <title>Co-circulation and characterization of novel African arboviruses (genus Ephemerovirus) in cattle, Mayotte island, Indian Ocean, 2017.</title>
        <authorList>
            <person name="Dacheux L."/>
            <person name="Dommergues L."/>
            <person name="Chouanibou Y."/>
            <person name="Domeon L."/>
            <person name="Schuler C."/>
            <person name="Bonas S."/>
            <person name="Luo D."/>
            <person name="Maufrais C."/>
            <person name="Cetre-Sossah C."/>
            <person name="Cardinale E."/>
            <person name="Bourhy H."/>
            <person name="Metras R."/>
        </authorList>
    </citation>
    <scope>NUCLEOTIDE SEQUENCE</scope>
    <source>
        <strain evidence="1">17018MAY_7635</strain>
        <strain evidence="4">17020MAY_7641</strain>
        <strain evidence="2">17021MAY_7645</strain>
        <strain evidence="3">17039MAY_7639</strain>
    </source>
</reference>
<gene>
    <name evidence="3" type="primary">P</name>
</gene>
<evidence type="ECO:0000313" key="1">
    <source>
        <dbReference type="EMBL" id="QED88204.1"/>
    </source>
</evidence>
<organismHost>
    <name type="scientific">Bubalus bubalis</name>
    <name type="common">Domestic water buffalo</name>
    <dbReference type="NCBI Taxonomy" id="89462"/>
</organismHost>
<organism evidence="3">
    <name type="scientific">Bovine ephemeral fever virus</name>
    <name type="common">BEFV</name>
    <dbReference type="NCBI Taxonomy" id="11303"/>
    <lineage>
        <taxon>Viruses</taxon>
        <taxon>Riboviria</taxon>
        <taxon>Orthornavirae</taxon>
        <taxon>Negarnaviricota</taxon>
        <taxon>Haploviricotina</taxon>
        <taxon>Monjiviricetes</taxon>
        <taxon>Mononegavirales</taxon>
        <taxon>Rhabdoviridae</taxon>
        <taxon>Alpharhabdovirinae</taxon>
        <taxon>Ephemerovirus</taxon>
        <taxon>Ephemerovirus febris</taxon>
    </lineage>
</organism>
<evidence type="ECO:0000313" key="4">
    <source>
        <dbReference type="EMBL" id="QED88237.1"/>
    </source>
</evidence>
<sequence length="46" mass="5484">MLPLNYRGMMNLKMMFMEGAMCNQKTLLMILMIKKGMMFRSHRVVL</sequence>
<evidence type="ECO:0000313" key="3">
    <source>
        <dbReference type="EMBL" id="QED88226.1"/>
    </source>
</evidence>